<evidence type="ECO:0000313" key="3">
    <source>
        <dbReference type="Proteomes" id="UP000319986"/>
    </source>
</evidence>
<feature type="domain" description="Antitoxin SocA-like Panacea" evidence="1">
    <location>
        <begin position="23"/>
        <end position="117"/>
    </location>
</feature>
<reference evidence="2 3" key="1">
    <citation type="submission" date="2019-06" db="EMBL/GenBank/DDBJ databases">
        <title>Whole genome shotgun sequence of Corynebacterium variabile NBRC 15286.</title>
        <authorList>
            <person name="Hosoyama A."/>
            <person name="Uohara A."/>
            <person name="Ohji S."/>
            <person name="Ichikawa N."/>
        </authorList>
    </citation>
    <scope>NUCLEOTIDE SEQUENCE [LARGE SCALE GENOMIC DNA]</scope>
    <source>
        <strain evidence="2 3">NBRC 15286</strain>
    </source>
</reference>
<evidence type="ECO:0000259" key="1">
    <source>
        <dbReference type="Pfam" id="PF13274"/>
    </source>
</evidence>
<evidence type="ECO:0000313" key="2">
    <source>
        <dbReference type="EMBL" id="GEC87554.1"/>
    </source>
</evidence>
<dbReference type="EMBL" id="BJNT01000029">
    <property type="protein sequence ID" value="GEC87554.1"/>
    <property type="molecule type" value="Genomic_DNA"/>
</dbReference>
<dbReference type="Proteomes" id="UP000319986">
    <property type="component" value="Unassembled WGS sequence"/>
</dbReference>
<dbReference type="GeneID" id="82888938"/>
<sequence>MIRAIDVGQYIYSKMDWVDAWRLQKLTYYAQAWTLAWTGRELIEDDFQAWPDGPVSPRLHQANKFDRDGWYSTAIPGAHPENLTDEQRTMIDAVLDHYGDLSKDEIVELVHSEDPWKIARGGLPAEAKCDAMLSKAGMKRFYAVQQFSGVDVPAQPRTVQDVASQNPAEKQLATMMGNCFRWADTLELLADR</sequence>
<protein>
    <recommendedName>
        <fullName evidence="1">Antitoxin SocA-like Panacea domain-containing protein</fullName>
    </recommendedName>
</protein>
<accession>A0A4Y4C7Z5</accession>
<gene>
    <name evidence="2" type="ORF">CVA01_28680</name>
</gene>
<proteinExistence type="predicted"/>
<dbReference type="AlphaFoldDB" id="A0A4Y4C7Z5"/>
<comment type="caution">
    <text evidence="2">The sequence shown here is derived from an EMBL/GenBank/DDBJ whole genome shotgun (WGS) entry which is preliminary data.</text>
</comment>
<name>A0A4Y4C7Z5_9CORY</name>
<dbReference type="InterPro" id="IPR025272">
    <property type="entry name" value="SocA_Panacea"/>
</dbReference>
<organism evidence="2 3">
    <name type="scientific">Corynebacterium variabile</name>
    <dbReference type="NCBI Taxonomy" id="1727"/>
    <lineage>
        <taxon>Bacteria</taxon>
        <taxon>Bacillati</taxon>
        <taxon>Actinomycetota</taxon>
        <taxon>Actinomycetes</taxon>
        <taxon>Mycobacteriales</taxon>
        <taxon>Corynebacteriaceae</taxon>
        <taxon>Corynebacterium</taxon>
    </lineage>
</organism>
<dbReference type="Pfam" id="PF13274">
    <property type="entry name" value="SocA_Panacea"/>
    <property type="match status" value="1"/>
</dbReference>
<dbReference type="RefSeq" id="WP_141331659.1">
    <property type="nucleotide sequence ID" value="NZ_BJNT01000029.1"/>
</dbReference>